<dbReference type="AlphaFoldDB" id="A0A6A6SHK4"/>
<name>A0A6A6SHK4_9PLEO</name>
<evidence type="ECO:0000313" key="2">
    <source>
        <dbReference type="EMBL" id="KAF2647355.1"/>
    </source>
</evidence>
<protein>
    <submittedName>
        <fullName evidence="2">Uncharacterized protein</fullName>
    </submittedName>
</protein>
<dbReference type="EMBL" id="MU004630">
    <property type="protein sequence ID" value="KAF2647355.1"/>
    <property type="molecule type" value="Genomic_DNA"/>
</dbReference>
<organism evidence="2 3">
    <name type="scientific">Lophiostoma macrostomum CBS 122681</name>
    <dbReference type="NCBI Taxonomy" id="1314788"/>
    <lineage>
        <taxon>Eukaryota</taxon>
        <taxon>Fungi</taxon>
        <taxon>Dikarya</taxon>
        <taxon>Ascomycota</taxon>
        <taxon>Pezizomycotina</taxon>
        <taxon>Dothideomycetes</taxon>
        <taxon>Pleosporomycetidae</taxon>
        <taxon>Pleosporales</taxon>
        <taxon>Lophiostomataceae</taxon>
        <taxon>Lophiostoma</taxon>
    </lineage>
</organism>
<keyword evidence="3" id="KW-1185">Reference proteome</keyword>
<feature type="compositionally biased region" description="Low complexity" evidence="1">
    <location>
        <begin position="73"/>
        <end position="104"/>
    </location>
</feature>
<feature type="region of interest" description="Disordered" evidence="1">
    <location>
        <begin position="67"/>
        <end position="144"/>
    </location>
</feature>
<sequence length="144" mass="15130">MAKQQKSQSGGIQKRVKEAQATVAAAHLINRFLLMSPQLLLFLASSRTSTIRFSSAEIHAHATNVFTMTAPAQPSGHSQGTQGSQGSQGRSPGNPPQGGAAREGPPAPPPHQDPRNFGNQSVNGDGALGNVNQEPARNEADFRL</sequence>
<accession>A0A6A6SHK4</accession>
<evidence type="ECO:0000313" key="3">
    <source>
        <dbReference type="Proteomes" id="UP000799324"/>
    </source>
</evidence>
<proteinExistence type="predicted"/>
<reference evidence="2" key="1">
    <citation type="journal article" date="2020" name="Stud. Mycol.">
        <title>101 Dothideomycetes genomes: a test case for predicting lifestyles and emergence of pathogens.</title>
        <authorList>
            <person name="Haridas S."/>
            <person name="Albert R."/>
            <person name="Binder M."/>
            <person name="Bloem J."/>
            <person name="Labutti K."/>
            <person name="Salamov A."/>
            <person name="Andreopoulos B."/>
            <person name="Baker S."/>
            <person name="Barry K."/>
            <person name="Bills G."/>
            <person name="Bluhm B."/>
            <person name="Cannon C."/>
            <person name="Castanera R."/>
            <person name="Culley D."/>
            <person name="Daum C."/>
            <person name="Ezra D."/>
            <person name="Gonzalez J."/>
            <person name="Henrissat B."/>
            <person name="Kuo A."/>
            <person name="Liang C."/>
            <person name="Lipzen A."/>
            <person name="Lutzoni F."/>
            <person name="Magnuson J."/>
            <person name="Mondo S."/>
            <person name="Nolan M."/>
            <person name="Ohm R."/>
            <person name="Pangilinan J."/>
            <person name="Park H.-J."/>
            <person name="Ramirez L."/>
            <person name="Alfaro M."/>
            <person name="Sun H."/>
            <person name="Tritt A."/>
            <person name="Yoshinaga Y."/>
            <person name="Zwiers L.-H."/>
            <person name="Turgeon B."/>
            <person name="Goodwin S."/>
            <person name="Spatafora J."/>
            <person name="Crous P."/>
            <person name="Grigoriev I."/>
        </authorList>
    </citation>
    <scope>NUCLEOTIDE SEQUENCE</scope>
    <source>
        <strain evidence="2">CBS 122681</strain>
    </source>
</reference>
<evidence type="ECO:0000256" key="1">
    <source>
        <dbReference type="SAM" id="MobiDB-lite"/>
    </source>
</evidence>
<dbReference type="Proteomes" id="UP000799324">
    <property type="component" value="Unassembled WGS sequence"/>
</dbReference>
<gene>
    <name evidence="2" type="ORF">K491DRAFT_313593</name>
</gene>